<dbReference type="Pfam" id="PF13964">
    <property type="entry name" value="Beta-prop_Calicin"/>
    <property type="match status" value="1"/>
</dbReference>
<dbReference type="EMBL" id="SCEB01000759">
    <property type="protein sequence ID" value="RXM98242.1"/>
    <property type="molecule type" value="Genomic_DNA"/>
</dbReference>
<dbReference type="InterPro" id="IPR017096">
    <property type="entry name" value="BTB-kelch_protein"/>
</dbReference>
<dbReference type="SMART" id="SM00875">
    <property type="entry name" value="BACK"/>
    <property type="match status" value="1"/>
</dbReference>
<dbReference type="InterPro" id="IPR011333">
    <property type="entry name" value="SKP1/BTB/POZ_sf"/>
</dbReference>
<keyword evidence="5" id="KW-1185">Reference proteome</keyword>
<evidence type="ECO:0000259" key="3">
    <source>
        <dbReference type="PROSITE" id="PS50097"/>
    </source>
</evidence>
<keyword evidence="1" id="KW-0880">Kelch repeat</keyword>
<dbReference type="Gene3D" id="3.30.710.10">
    <property type="entry name" value="Potassium Channel Kv1.1, Chain A"/>
    <property type="match status" value="1"/>
</dbReference>
<sequence length="597" mass="67631">MSLDYIDSSHSSRILSSLNQQRKTNELCDVVVNVGEQFFHVHQNVLLSISPKVRSLTSHCDIGASDELSINIDPNYMSASSVEELLNYFYTGKVSITMGNVEELLRGVKLFEIKQLKNYCGEYMQAFLNKTNCFRVLKMAESHDLQELAETAYKVTRDQFFSLAVRKDLLATPYNVFSRLIKDEKLHAQNEDHVFLTVLQWTKHMPNRVKHFEKLFSHLHLSNVSNHILLKLSKEEDLIKNNVACINKIMEVVGHKKTDGLRDINVSQRKETLIEVVLVLGGHKIDGHFSNKVYAYLIRDNRWVKVTDMPYNAAALGAVSLGKYLYVTGGTNKLNPSLKAAWRYDLDKNIWSKMPDLPVGLVFHTMVACRGSIFTVGGSIAAKKYISTIYKFDEEKDRWVTVGNMSVPLDCAEAIPKHNNIYIVTGRCMVNDKISRVGVVDCFDVTGGIVKKCLTFPIEFRHRPLVSIHDRDMIKLQSHKQSLDINMQKCKVVKCPNTIPLLPNNTKLEISNAVCQVGDNVFVCGGTIPVDEINNVFTINQSAFLFKQKSGEWDILAKPIESMDSSACCRAKLTWRIVQTHLKPKIKTSLIKVSDLQ</sequence>
<name>A0A662YP69_ACIRT</name>
<dbReference type="Pfam" id="PF00651">
    <property type="entry name" value="BTB"/>
    <property type="match status" value="1"/>
</dbReference>
<dbReference type="SMART" id="SM00612">
    <property type="entry name" value="Kelch"/>
    <property type="match status" value="3"/>
</dbReference>
<reference evidence="4 5" key="1">
    <citation type="submission" date="2019-01" db="EMBL/GenBank/DDBJ databases">
        <title>Draft Genome and Complete Hox-Cluster Characterization of the Sterlet Sturgeon (Acipenser ruthenus).</title>
        <authorList>
            <person name="Wei Q."/>
        </authorList>
    </citation>
    <scope>NUCLEOTIDE SEQUENCE [LARGE SCALE GENOMIC DNA]</scope>
    <source>
        <strain evidence="4">WHYD16114868_AA</strain>
        <tissue evidence="4">Blood</tissue>
    </source>
</reference>
<evidence type="ECO:0000256" key="1">
    <source>
        <dbReference type="ARBA" id="ARBA00022441"/>
    </source>
</evidence>
<keyword evidence="2" id="KW-0677">Repeat</keyword>
<dbReference type="PIRSF" id="PIRSF037037">
    <property type="entry name" value="Kelch-like_protein_gigaxonin"/>
    <property type="match status" value="1"/>
</dbReference>
<dbReference type="Gene3D" id="1.25.40.420">
    <property type="match status" value="1"/>
</dbReference>
<dbReference type="Gene3D" id="2.120.10.80">
    <property type="entry name" value="Kelch-type beta propeller"/>
    <property type="match status" value="1"/>
</dbReference>
<dbReference type="PANTHER" id="PTHR45632:SF30">
    <property type="entry name" value="BTB DOMAIN-CONTAINING PROTEIN"/>
    <property type="match status" value="1"/>
</dbReference>
<accession>A0A662YP69</accession>
<proteinExistence type="predicted"/>
<dbReference type="InterPro" id="IPR011705">
    <property type="entry name" value="BACK"/>
</dbReference>
<evidence type="ECO:0000313" key="4">
    <source>
        <dbReference type="EMBL" id="RXM98242.1"/>
    </source>
</evidence>
<dbReference type="AlphaFoldDB" id="A0A662YP69"/>
<evidence type="ECO:0000256" key="2">
    <source>
        <dbReference type="ARBA" id="ARBA00022737"/>
    </source>
</evidence>
<dbReference type="Pfam" id="PF07707">
    <property type="entry name" value="BACK"/>
    <property type="match status" value="1"/>
</dbReference>
<gene>
    <name evidence="4" type="ORF">EOD39_13382</name>
</gene>
<dbReference type="InterPro" id="IPR015915">
    <property type="entry name" value="Kelch-typ_b-propeller"/>
</dbReference>
<dbReference type="OrthoDB" id="9978265at2759"/>
<dbReference type="SUPFAM" id="SSF54695">
    <property type="entry name" value="POZ domain"/>
    <property type="match status" value="1"/>
</dbReference>
<evidence type="ECO:0000313" key="5">
    <source>
        <dbReference type="Proteomes" id="UP000289886"/>
    </source>
</evidence>
<dbReference type="PANTHER" id="PTHR45632">
    <property type="entry name" value="LD33804P"/>
    <property type="match status" value="1"/>
</dbReference>
<dbReference type="Proteomes" id="UP000289886">
    <property type="component" value="Unassembled WGS sequence"/>
</dbReference>
<comment type="caution">
    <text evidence="4">The sequence shown here is derived from an EMBL/GenBank/DDBJ whole genome shotgun (WGS) entry which is preliminary data.</text>
</comment>
<organism evidence="4 5">
    <name type="scientific">Acipenser ruthenus</name>
    <name type="common">Sterlet sturgeon</name>
    <dbReference type="NCBI Taxonomy" id="7906"/>
    <lineage>
        <taxon>Eukaryota</taxon>
        <taxon>Metazoa</taxon>
        <taxon>Chordata</taxon>
        <taxon>Craniata</taxon>
        <taxon>Vertebrata</taxon>
        <taxon>Euteleostomi</taxon>
        <taxon>Actinopterygii</taxon>
        <taxon>Chondrostei</taxon>
        <taxon>Acipenseriformes</taxon>
        <taxon>Acipenseridae</taxon>
        <taxon>Acipenser</taxon>
    </lineage>
</organism>
<feature type="domain" description="BTB" evidence="3">
    <location>
        <begin position="28"/>
        <end position="98"/>
    </location>
</feature>
<dbReference type="InterPro" id="IPR006652">
    <property type="entry name" value="Kelch_1"/>
</dbReference>
<dbReference type="SUPFAM" id="SSF117281">
    <property type="entry name" value="Kelch motif"/>
    <property type="match status" value="1"/>
</dbReference>
<dbReference type="SMART" id="SM00225">
    <property type="entry name" value="BTB"/>
    <property type="match status" value="1"/>
</dbReference>
<dbReference type="InterPro" id="IPR000210">
    <property type="entry name" value="BTB/POZ_dom"/>
</dbReference>
<dbReference type="PROSITE" id="PS50097">
    <property type="entry name" value="BTB"/>
    <property type="match status" value="1"/>
</dbReference>
<protein>
    <submittedName>
        <fullName evidence="4">Calicin</fullName>
    </submittedName>
</protein>